<proteinExistence type="predicted"/>
<evidence type="ECO:0000313" key="1">
    <source>
        <dbReference type="EMBL" id="KOF93247.1"/>
    </source>
</evidence>
<dbReference type="EMBL" id="KQ417209">
    <property type="protein sequence ID" value="KOF93247.1"/>
    <property type="molecule type" value="Genomic_DNA"/>
</dbReference>
<reference evidence="1" key="1">
    <citation type="submission" date="2015-07" db="EMBL/GenBank/DDBJ databases">
        <title>MeaNS - Measles Nucleotide Surveillance Program.</title>
        <authorList>
            <person name="Tran T."/>
            <person name="Druce J."/>
        </authorList>
    </citation>
    <scope>NUCLEOTIDE SEQUENCE</scope>
    <source>
        <strain evidence="1">UCB-OBI-ISO-001</strain>
        <tissue evidence="1">Gonad</tissue>
    </source>
</reference>
<dbReference type="AlphaFoldDB" id="A0A0L8HVM4"/>
<sequence length="205" mass="23987">METSKVTFKRKAYKVKVNKENLIKDLDRVYLNQLVDFLITKDKLLHFKFENNHENYSSKEIIEIILKKIEEDDSLQKTHTYDMLIEFLQNDSFKKHIVGYLVTSPGIDPVIEDCFTEARNISLDDYLLPKILVTISGNWNSVLKALDIENKDYSKELAFKMWFNCKGYKDRGLLTLLETLHSHSKDCSVDWNSMKLLLKGAKKKS</sequence>
<dbReference type="KEGG" id="obi:106868334"/>
<protein>
    <submittedName>
        <fullName evidence="1">Uncharacterized protein</fullName>
    </submittedName>
</protein>
<accession>A0A0L8HVM4</accession>
<gene>
    <name evidence="1" type="ORF">OCBIM_22004840mg</name>
</gene>
<organism evidence="1">
    <name type="scientific">Octopus bimaculoides</name>
    <name type="common">California two-spotted octopus</name>
    <dbReference type="NCBI Taxonomy" id="37653"/>
    <lineage>
        <taxon>Eukaryota</taxon>
        <taxon>Metazoa</taxon>
        <taxon>Spiralia</taxon>
        <taxon>Lophotrochozoa</taxon>
        <taxon>Mollusca</taxon>
        <taxon>Cephalopoda</taxon>
        <taxon>Coleoidea</taxon>
        <taxon>Octopodiformes</taxon>
        <taxon>Octopoda</taxon>
        <taxon>Incirrata</taxon>
        <taxon>Octopodidae</taxon>
        <taxon>Octopus</taxon>
    </lineage>
</organism>
<name>A0A0L8HVM4_OCTBM</name>
<dbReference type="OrthoDB" id="10444211at2759"/>